<protein>
    <submittedName>
        <fullName evidence="10">Zinc finger protein 775-like</fullName>
    </submittedName>
</protein>
<evidence type="ECO:0000256" key="3">
    <source>
        <dbReference type="ARBA" id="ARBA00022737"/>
    </source>
</evidence>
<proteinExistence type="predicted"/>
<keyword evidence="4 7" id="KW-0863">Zinc-finger</keyword>
<dbReference type="InterPro" id="IPR036236">
    <property type="entry name" value="Znf_C2H2_sf"/>
</dbReference>
<dbReference type="InterPro" id="IPR013087">
    <property type="entry name" value="Znf_C2H2_type"/>
</dbReference>
<keyword evidence="3" id="KW-0677">Repeat</keyword>
<evidence type="ECO:0000256" key="1">
    <source>
        <dbReference type="ARBA" id="ARBA00004123"/>
    </source>
</evidence>
<gene>
    <name evidence="10" type="primary">LOC106748542</name>
</gene>
<feature type="domain" description="C2H2-type" evidence="8">
    <location>
        <begin position="19"/>
        <end position="46"/>
    </location>
</feature>
<evidence type="ECO:0000256" key="7">
    <source>
        <dbReference type="PROSITE-ProRule" id="PRU00042"/>
    </source>
</evidence>
<comment type="subcellular location">
    <subcellularLocation>
        <location evidence="1">Nucleus</location>
    </subcellularLocation>
</comment>
<sequence length="239" mass="27522">MKVRTAVKYGPGGTEDQSLQCSACGKKYSLKHNLVRHVRFECGGQRRFSCHLCPNKYTQNVSLHRHLMHHHKIDVPVKRRYNAPRKMYLEVPLHLPAVRAQLHDALQSTQTHEVGVRRETGVLVQPLQLQFHPENELATAPLGGMIWTTGQLGPPRKSRHASYLKDEDLTLKCPQCGRGYKVKPSLSKHLRYECGGRRNFCCDLCGRSFTQNVSLRRHLMQNHNFYQPPKKQCVRKIIN</sequence>
<organism evidence="9 10">
    <name type="scientific">Dinoponera quadriceps</name>
    <name type="common">South American ant</name>
    <dbReference type="NCBI Taxonomy" id="609295"/>
    <lineage>
        <taxon>Eukaryota</taxon>
        <taxon>Metazoa</taxon>
        <taxon>Ecdysozoa</taxon>
        <taxon>Arthropoda</taxon>
        <taxon>Hexapoda</taxon>
        <taxon>Insecta</taxon>
        <taxon>Pterygota</taxon>
        <taxon>Neoptera</taxon>
        <taxon>Endopterygota</taxon>
        <taxon>Hymenoptera</taxon>
        <taxon>Apocrita</taxon>
        <taxon>Aculeata</taxon>
        <taxon>Formicoidea</taxon>
        <taxon>Formicidae</taxon>
        <taxon>Ponerinae</taxon>
        <taxon>Ponerini</taxon>
        <taxon>Dinoponera</taxon>
    </lineage>
</organism>
<evidence type="ECO:0000313" key="9">
    <source>
        <dbReference type="Proteomes" id="UP000515204"/>
    </source>
</evidence>
<dbReference type="KEGG" id="dqu:106748542"/>
<dbReference type="PANTHER" id="PTHR24394">
    <property type="entry name" value="ZINC FINGER PROTEIN"/>
    <property type="match status" value="1"/>
</dbReference>
<dbReference type="SMART" id="SM00355">
    <property type="entry name" value="ZnF_C2H2"/>
    <property type="match status" value="4"/>
</dbReference>
<feature type="domain" description="C2H2-type" evidence="8">
    <location>
        <begin position="200"/>
        <end position="228"/>
    </location>
</feature>
<dbReference type="Proteomes" id="UP000515204">
    <property type="component" value="Unplaced"/>
</dbReference>
<dbReference type="GO" id="GO:0000981">
    <property type="term" value="F:DNA-binding transcription factor activity, RNA polymerase II-specific"/>
    <property type="evidence" value="ECO:0007669"/>
    <property type="project" value="TreeGrafter"/>
</dbReference>
<keyword evidence="6" id="KW-0539">Nucleus</keyword>
<dbReference type="OrthoDB" id="3437960at2759"/>
<dbReference type="PROSITE" id="PS00028">
    <property type="entry name" value="ZINC_FINGER_C2H2_1"/>
    <property type="match status" value="2"/>
</dbReference>
<dbReference type="Pfam" id="PF00096">
    <property type="entry name" value="zf-C2H2"/>
    <property type="match status" value="3"/>
</dbReference>
<evidence type="ECO:0000259" key="8">
    <source>
        <dbReference type="PROSITE" id="PS50157"/>
    </source>
</evidence>
<dbReference type="GO" id="GO:0005634">
    <property type="term" value="C:nucleus"/>
    <property type="evidence" value="ECO:0007669"/>
    <property type="project" value="UniProtKB-SubCell"/>
</dbReference>
<evidence type="ECO:0000256" key="6">
    <source>
        <dbReference type="ARBA" id="ARBA00023242"/>
    </source>
</evidence>
<evidence type="ECO:0000313" key="10">
    <source>
        <dbReference type="RefSeq" id="XP_014482685.1"/>
    </source>
</evidence>
<evidence type="ECO:0000256" key="4">
    <source>
        <dbReference type="ARBA" id="ARBA00022771"/>
    </source>
</evidence>
<feature type="domain" description="C2H2-type" evidence="8">
    <location>
        <begin position="171"/>
        <end position="198"/>
    </location>
</feature>
<accession>A0A6P3XVW2</accession>
<dbReference type="PANTHER" id="PTHR24394:SF29">
    <property type="entry name" value="MYONEURIN"/>
    <property type="match status" value="1"/>
</dbReference>
<feature type="domain" description="C2H2-type" evidence="8">
    <location>
        <begin position="48"/>
        <end position="76"/>
    </location>
</feature>
<evidence type="ECO:0000256" key="5">
    <source>
        <dbReference type="ARBA" id="ARBA00022833"/>
    </source>
</evidence>
<dbReference type="SUPFAM" id="SSF57667">
    <property type="entry name" value="beta-beta-alpha zinc fingers"/>
    <property type="match status" value="2"/>
</dbReference>
<evidence type="ECO:0000256" key="2">
    <source>
        <dbReference type="ARBA" id="ARBA00022723"/>
    </source>
</evidence>
<dbReference type="GO" id="GO:0008270">
    <property type="term" value="F:zinc ion binding"/>
    <property type="evidence" value="ECO:0007669"/>
    <property type="project" value="UniProtKB-KW"/>
</dbReference>
<keyword evidence="2" id="KW-0479">Metal-binding</keyword>
<reference evidence="10" key="1">
    <citation type="submission" date="2025-08" db="UniProtKB">
        <authorList>
            <consortium name="RefSeq"/>
        </authorList>
    </citation>
    <scope>IDENTIFICATION</scope>
</reference>
<name>A0A6P3XVW2_DINQU</name>
<dbReference type="RefSeq" id="XP_014482685.1">
    <property type="nucleotide sequence ID" value="XM_014627199.1"/>
</dbReference>
<dbReference type="AlphaFoldDB" id="A0A6P3XVW2"/>
<dbReference type="PROSITE" id="PS50157">
    <property type="entry name" value="ZINC_FINGER_C2H2_2"/>
    <property type="match status" value="4"/>
</dbReference>
<dbReference type="GeneID" id="106748542"/>
<keyword evidence="9" id="KW-1185">Reference proteome</keyword>
<keyword evidence="5" id="KW-0862">Zinc</keyword>
<dbReference type="Gene3D" id="3.30.160.60">
    <property type="entry name" value="Classic Zinc Finger"/>
    <property type="match status" value="2"/>
</dbReference>